<organism evidence="1 2">
    <name type="scientific">Rhodocollybia butyracea</name>
    <dbReference type="NCBI Taxonomy" id="206335"/>
    <lineage>
        <taxon>Eukaryota</taxon>
        <taxon>Fungi</taxon>
        <taxon>Dikarya</taxon>
        <taxon>Basidiomycota</taxon>
        <taxon>Agaricomycotina</taxon>
        <taxon>Agaricomycetes</taxon>
        <taxon>Agaricomycetidae</taxon>
        <taxon>Agaricales</taxon>
        <taxon>Marasmiineae</taxon>
        <taxon>Omphalotaceae</taxon>
        <taxon>Rhodocollybia</taxon>
    </lineage>
</organism>
<comment type="caution">
    <text evidence="1">The sequence shown here is derived from an EMBL/GenBank/DDBJ whole genome shotgun (WGS) entry which is preliminary data.</text>
</comment>
<dbReference type="OrthoDB" id="3254233at2759"/>
<sequence>MPPLPRPPSNEILNDTAIQTIKQYPHLFRLTTPIKPNLLQNHPNRPLVNSVLQGLRYGFWPWAKTDIPSMPSTLDRSYPLKDNKHIIFSCEQRDAEITAHRFSQGFPELLPGMQSIPVVVVPKPHSDKLRLTVHHSAGPFSPNSLIDRKYVSVKLDNLRDLG</sequence>
<name>A0A9P5P6F6_9AGAR</name>
<keyword evidence="2" id="KW-1185">Reference proteome</keyword>
<feature type="non-terminal residue" evidence="1">
    <location>
        <position position="162"/>
    </location>
</feature>
<gene>
    <name evidence="1" type="ORF">BDP27DRAFT_1244302</name>
</gene>
<dbReference type="EMBL" id="JADNRY010000540">
    <property type="protein sequence ID" value="KAF9042698.1"/>
    <property type="molecule type" value="Genomic_DNA"/>
</dbReference>
<evidence type="ECO:0000313" key="2">
    <source>
        <dbReference type="Proteomes" id="UP000772434"/>
    </source>
</evidence>
<dbReference type="AlphaFoldDB" id="A0A9P5P6F6"/>
<dbReference type="Proteomes" id="UP000772434">
    <property type="component" value="Unassembled WGS sequence"/>
</dbReference>
<reference evidence="1" key="1">
    <citation type="submission" date="2020-11" db="EMBL/GenBank/DDBJ databases">
        <authorList>
            <consortium name="DOE Joint Genome Institute"/>
            <person name="Ahrendt S."/>
            <person name="Riley R."/>
            <person name="Andreopoulos W."/>
            <person name="Labutti K."/>
            <person name="Pangilinan J."/>
            <person name="Ruiz-Duenas F.J."/>
            <person name="Barrasa J.M."/>
            <person name="Sanchez-Garcia M."/>
            <person name="Camarero S."/>
            <person name="Miyauchi S."/>
            <person name="Serrano A."/>
            <person name="Linde D."/>
            <person name="Babiker R."/>
            <person name="Drula E."/>
            <person name="Ayuso-Fernandez I."/>
            <person name="Pacheco R."/>
            <person name="Padilla G."/>
            <person name="Ferreira P."/>
            <person name="Barriuso J."/>
            <person name="Kellner H."/>
            <person name="Castanera R."/>
            <person name="Alfaro M."/>
            <person name="Ramirez L."/>
            <person name="Pisabarro A.G."/>
            <person name="Kuo A."/>
            <person name="Tritt A."/>
            <person name="Lipzen A."/>
            <person name="He G."/>
            <person name="Yan M."/>
            <person name="Ng V."/>
            <person name="Cullen D."/>
            <person name="Martin F."/>
            <person name="Rosso M.-N."/>
            <person name="Henrissat B."/>
            <person name="Hibbett D."/>
            <person name="Martinez A.T."/>
            <person name="Grigoriev I.V."/>
        </authorList>
    </citation>
    <scope>NUCLEOTIDE SEQUENCE</scope>
    <source>
        <strain evidence="1">AH 40177</strain>
    </source>
</reference>
<evidence type="ECO:0000313" key="1">
    <source>
        <dbReference type="EMBL" id="KAF9042698.1"/>
    </source>
</evidence>
<protein>
    <submittedName>
        <fullName evidence="1">Uncharacterized protein</fullName>
    </submittedName>
</protein>
<proteinExistence type="predicted"/>
<accession>A0A9P5P6F6</accession>